<evidence type="ECO:0000313" key="1">
    <source>
        <dbReference type="EMBL" id="MBX43889.1"/>
    </source>
</evidence>
<sequence>MSLSRTSGARERNLNAFPILILIS</sequence>
<proteinExistence type="predicted"/>
<reference evidence="1" key="1">
    <citation type="submission" date="2018-02" db="EMBL/GenBank/DDBJ databases">
        <title>Rhizophora mucronata_Transcriptome.</title>
        <authorList>
            <person name="Meera S.P."/>
            <person name="Sreeshan A."/>
            <person name="Augustine A."/>
        </authorList>
    </citation>
    <scope>NUCLEOTIDE SEQUENCE</scope>
    <source>
        <tissue evidence="1">Leaf</tissue>
    </source>
</reference>
<dbReference type="EMBL" id="GGEC01063405">
    <property type="protein sequence ID" value="MBX43889.1"/>
    <property type="molecule type" value="Transcribed_RNA"/>
</dbReference>
<dbReference type="AlphaFoldDB" id="A0A2P2NN12"/>
<protein>
    <submittedName>
        <fullName evidence="1">Uncharacterized protein</fullName>
    </submittedName>
</protein>
<organism evidence="1">
    <name type="scientific">Rhizophora mucronata</name>
    <name type="common">Asiatic mangrove</name>
    <dbReference type="NCBI Taxonomy" id="61149"/>
    <lineage>
        <taxon>Eukaryota</taxon>
        <taxon>Viridiplantae</taxon>
        <taxon>Streptophyta</taxon>
        <taxon>Embryophyta</taxon>
        <taxon>Tracheophyta</taxon>
        <taxon>Spermatophyta</taxon>
        <taxon>Magnoliopsida</taxon>
        <taxon>eudicotyledons</taxon>
        <taxon>Gunneridae</taxon>
        <taxon>Pentapetalae</taxon>
        <taxon>rosids</taxon>
        <taxon>fabids</taxon>
        <taxon>Malpighiales</taxon>
        <taxon>Rhizophoraceae</taxon>
        <taxon>Rhizophora</taxon>
    </lineage>
</organism>
<name>A0A2P2NN12_RHIMU</name>
<accession>A0A2P2NN12</accession>